<dbReference type="InterPro" id="IPR046349">
    <property type="entry name" value="C1-like_sf"/>
</dbReference>
<dbReference type="Proteomes" id="UP000237105">
    <property type="component" value="Unassembled WGS sequence"/>
</dbReference>
<dbReference type="PANTHER" id="PTHR46477">
    <property type="entry name" value="CYSTEINE/HISTIDINE-RICH C1 DOMAIN FAMILY PROTEIN"/>
    <property type="match status" value="1"/>
</dbReference>
<feature type="domain" description="DC1" evidence="2">
    <location>
        <begin position="44"/>
        <end position="87"/>
    </location>
</feature>
<dbReference type="Pfam" id="PF03107">
    <property type="entry name" value="C1_2"/>
    <property type="match status" value="1"/>
</dbReference>
<dbReference type="AlphaFoldDB" id="A0A2P5A6E6"/>
<protein>
    <recommendedName>
        <fullName evidence="2">DC1 domain-containing protein</fullName>
    </recommendedName>
</protein>
<evidence type="ECO:0000313" key="4">
    <source>
        <dbReference type="Proteomes" id="UP000237105"/>
    </source>
</evidence>
<organism evidence="3 4">
    <name type="scientific">Parasponia andersonii</name>
    <name type="common">Sponia andersonii</name>
    <dbReference type="NCBI Taxonomy" id="3476"/>
    <lineage>
        <taxon>Eukaryota</taxon>
        <taxon>Viridiplantae</taxon>
        <taxon>Streptophyta</taxon>
        <taxon>Embryophyta</taxon>
        <taxon>Tracheophyta</taxon>
        <taxon>Spermatophyta</taxon>
        <taxon>Magnoliopsida</taxon>
        <taxon>eudicotyledons</taxon>
        <taxon>Gunneridae</taxon>
        <taxon>Pentapetalae</taxon>
        <taxon>rosids</taxon>
        <taxon>fabids</taxon>
        <taxon>Rosales</taxon>
        <taxon>Cannabaceae</taxon>
        <taxon>Parasponia</taxon>
    </lineage>
</organism>
<dbReference type="EMBL" id="JXTB01000868">
    <property type="protein sequence ID" value="PON32101.1"/>
    <property type="molecule type" value="Genomic_DNA"/>
</dbReference>
<reference evidence="4" key="1">
    <citation type="submission" date="2016-06" db="EMBL/GenBank/DDBJ databases">
        <title>Parallel loss of symbiosis genes in relatives of nitrogen-fixing non-legume Parasponia.</title>
        <authorList>
            <person name="Van Velzen R."/>
            <person name="Holmer R."/>
            <person name="Bu F."/>
            <person name="Rutten L."/>
            <person name="Van Zeijl A."/>
            <person name="Liu W."/>
            <person name="Santuari L."/>
            <person name="Cao Q."/>
            <person name="Sharma T."/>
            <person name="Shen D."/>
            <person name="Roswanjaya Y."/>
            <person name="Wardhani T."/>
            <person name="Kalhor M.S."/>
            <person name="Jansen J."/>
            <person name="Van den Hoogen J."/>
            <person name="Gungor B."/>
            <person name="Hartog M."/>
            <person name="Hontelez J."/>
            <person name="Verver J."/>
            <person name="Yang W.-C."/>
            <person name="Schijlen E."/>
            <person name="Repin R."/>
            <person name="Schilthuizen M."/>
            <person name="Schranz E."/>
            <person name="Heidstra R."/>
            <person name="Miyata K."/>
            <person name="Fedorova E."/>
            <person name="Kohlen W."/>
            <person name="Bisseling T."/>
            <person name="Smit S."/>
            <person name="Geurts R."/>
        </authorList>
    </citation>
    <scope>NUCLEOTIDE SEQUENCE [LARGE SCALE GENOMIC DNA]</scope>
    <source>
        <strain evidence="4">cv. WU1-14</strain>
    </source>
</reference>
<comment type="caution">
    <text evidence="3">The sequence shown here is derived from an EMBL/GenBank/DDBJ whole genome shotgun (WGS) entry which is preliminary data.</text>
</comment>
<gene>
    <name evidence="3" type="ORF">PanWU01x14_364180</name>
</gene>
<accession>A0A2P5A6E6</accession>
<proteinExistence type="predicted"/>
<sequence>MALDAGFIVIGPSGQTITRNPGSLLMFMMDEMAKRWHKKLKHELHDEHEFSLTHPESVYCCNGCLETGIGWYFKCEQCYFSLHPKCALKKHEEANDDPKGNQGILL</sequence>
<dbReference type="SUPFAM" id="SSF57889">
    <property type="entry name" value="Cysteine-rich domain"/>
    <property type="match status" value="1"/>
</dbReference>
<dbReference type="STRING" id="3476.A0A2P5A6E6"/>
<evidence type="ECO:0000256" key="1">
    <source>
        <dbReference type="ARBA" id="ARBA00022737"/>
    </source>
</evidence>
<evidence type="ECO:0000259" key="2">
    <source>
        <dbReference type="Pfam" id="PF03107"/>
    </source>
</evidence>
<keyword evidence="1" id="KW-0677">Repeat</keyword>
<dbReference type="InterPro" id="IPR004146">
    <property type="entry name" value="DC1"/>
</dbReference>
<dbReference type="PANTHER" id="PTHR46477:SF3">
    <property type="entry name" value="CYSTEINE_HISTIDINE-RICH C1 DOMAIN FAMILY PROTEIN"/>
    <property type="match status" value="1"/>
</dbReference>
<keyword evidence="4" id="KW-1185">Reference proteome</keyword>
<evidence type="ECO:0000313" key="3">
    <source>
        <dbReference type="EMBL" id="PON32101.1"/>
    </source>
</evidence>
<dbReference type="OrthoDB" id="1692119at2759"/>
<name>A0A2P5A6E6_PARAD</name>